<evidence type="ECO:0000313" key="3">
    <source>
        <dbReference type="Proteomes" id="UP000764110"/>
    </source>
</evidence>
<keyword evidence="3" id="KW-1185">Reference proteome</keyword>
<evidence type="ECO:0000313" key="2">
    <source>
        <dbReference type="EMBL" id="KAH0595482.1"/>
    </source>
</evidence>
<protein>
    <submittedName>
        <fullName evidence="2">Uncharacterized protein</fullName>
    </submittedName>
</protein>
<name>A0A9P8M8I1_9HYPO</name>
<evidence type="ECO:0000256" key="1">
    <source>
        <dbReference type="SAM" id="MobiDB-lite"/>
    </source>
</evidence>
<gene>
    <name evidence="2" type="ORF">MHUMG1_06657</name>
</gene>
<sequence length="129" mass="14065">MLSIRVGATSTLLSPGRCLAWASSRAVGEASDYAGDGYDLAGEPGKRLAPNANLLPRILEQRFLVLSLLAKKTYHHVGHEDTRRYIERGTDDMAVGIEGVADDEKDEARRKEVHSKDATQKGAPLAFNM</sequence>
<dbReference type="EMBL" id="JACEFI010000012">
    <property type="protein sequence ID" value="KAH0595482.1"/>
    <property type="molecule type" value="Genomic_DNA"/>
</dbReference>
<organism evidence="2 3">
    <name type="scientific">Metarhizium humberi</name>
    <dbReference type="NCBI Taxonomy" id="2596975"/>
    <lineage>
        <taxon>Eukaryota</taxon>
        <taxon>Fungi</taxon>
        <taxon>Dikarya</taxon>
        <taxon>Ascomycota</taxon>
        <taxon>Pezizomycotina</taxon>
        <taxon>Sordariomycetes</taxon>
        <taxon>Hypocreomycetidae</taxon>
        <taxon>Hypocreales</taxon>
        <taxon>Clavicipitaceae</taxon>
        <taxon>Metarhizium</taxon>
    </lineage>
</organism>
<proteinExistence type="predicted"/>
<accession>A0A9P8M8I1</accession>
<dbReference type="AlphaFoldDB" id="A0A9P8M8I1"/>
<feature type="region of interest" description="Disordered" evidence="1">
    <location>
        <begin position="100"/>
        <end position="129"/>
    </location>
</feature>
<feature type="compositionally biased region" description="Basic and acidic residues" evidence="1">
    <location>
        <begin position="106"/>
        <end position="119"/>
    </location>
</feature>
<reference evidence="2 3" key="1">
    <citation type="submission" date="2020-07" db="EMBL/GenBank/DDBJ databases">
        <title>Metarhizium humberi genome.</title>
        <authorList>
            <person name="Lysoe E."/>
        </authorList>
    </citation>
    <scope>NUCLEOTIDE SEQUENCE [LARGE SCALE GENOMIC DNA]</scope>
    <source>
        <strain evidence="2 3">ESALQ1638</strain>
    </source>
</reference>
<dbReference type="Proteomes" id="UP000764110">
    <property type="component" value="Unassembled WGS sequence"/>
</dbReference>
<comment type="caution">
    <text evidence="2">The sequence shown here is derived from an EMBL/GenBank/DDBJ whole genome shotgun (WGS) entry which is preliminary data.</text>
</comment>